<accession>A0A964XLU2</accession>
<organism evidence="1 2">
    <name type="scientific">Streptomyces boluensis</name>
    <dbReference type="NCBI Taxonomy" id="1775135"/>
    <lineage>
        <taxon>Bacteria</taxon>
        <taxon>Bacillati</taxon>
        <taxon>Actinomycetota</taxon>
        <taxon>Actinomycetes</taxon>
        <taxon>Kitasatosporales</taxon>
        <taxon>Streptomycetaceae</taxon>
        <taxon>Streptomyces</taxon>
    </lineage>
</organism>
<dbReference type="AlphaFoldDB" id="A0A964XLU2"/>
<dbReference type="OrthoDB" id="4512558at2"/>
<proteinExistence type="predicted"/>
<sequence length="274" mass="30050">MGGDALPRLREIRAQGPGHLRAKALTMLVDLAGAESLGERDKDAVDRLVRIKLLSELPVKVPSEAGRWLALPAERFDDALSVLELHDLKAVTTVMGVAAATKATGSISFQSAKGEKRTAYRVFITPEFENWLTGARWRLLWGNSFLDELDGFILAGKISERCGEAHFYVIDPYNGSESWYVARDGRSVRGYSTYAHPQFSGEPLPFEIERREDSMDDEEEAALYAEGVPETLTAADSLSAEPGPMLADHTHGHGWLATTHADCPNSRFPGALPI</sequence>
<evidence type="ECO:0000313" key="1">
    <source>
        <dbReference type="EMBL" id="NBE53695.1"/>
    </source>
</evidence>
<keyword evidence="2" id="KW-1185">Reference proteome</keyword>
<dbReference type="EMBL" id="JAAAHS010000159">
    <property type="protein sequence ID" value="NBE53695.1"/>
    <property type="molecule type" value="Genomic_DNA"/>
</dbReference>
<name>A0A964XLU2_9ACTN</name>
<comment type="caution">
    <text evidence="1">The sequence shown here is derived from an EMBL/GenBank/DDBJ whole genome shotgun (WGS) entry which is preliminary data.</text>
</comment>
<dbReference type="Proteomes" id="UP000598297">
    <property type="component" value="Unassembled WGS sequence"/>
</dbReference>
<gene>
    <name evidence="1" type="ORF">GUY60_20180</name>
</gene>
<protein>
    <submittedName>
        <fullName evidence="1">Uncharacterized protein</fullName>
    </submittedName>
</protein>
<evidence type="ECO:0000313" key="2">
    <source>
        <dbReference type="Proteomes" id="UP000598297"/>
    </source>
</evidence>
<reference evidence="1" key="1">
    <citation type="submission" date="2020-01" db="EMBL/GenBank/DDBJ databases">
        <title>Whole-genome analyses of novel actinobacteria.</title>
        <authorList>
            <person name="Sahin N."/>
        </authorList>
    </citation>
    <scope>NUCLEOTIDE SEQUENCE</scope>
    <source>
        <strain evidence="1">YC537</strain>
    </source>
</reference>